<dbReference type="KEGG" id="ppai:E1956_41560"/>
<dbReference type="Proteomes" id="UP000295727">
    <property type="component" value="Chromosome 4"/>
</dbReference>
<proteinExistence type="predicted"/>
<evidence type="ECO:0000313" key="2">
    <source>
        <dbReference type="Proteomes" id="UP000295727"/>
    </source>
</evidence>
<organism evidence="1 2">
    <name type="scientific">Paraburkholderia pallida</name>
    <dbReference type="NCBI Taxonomy" id="2547399"/>
    <lineage>
        <taxon>Bacteria</taxon>
        <taxon>Pseudomonadati</taxon>
        <taxon>Pseudomonadota</taxon>
        <taxon>Betaproteobacteria</taxon>
        <taxon>Burkholderiales</taxon>
        <taxon>Burkholderiaceae</taxon>
        <taxon>Paraburkholderia</taxon>
    </lineage>
</organism>
<sequence>MSLQRGHEVQRHRAAVDLVRYPRCPLQGVVRLERLGSKRDEFQSGVVAPGCAGEQCASQESSTSVGDVRCTSRLLLRRGFQAEAGYQVCLETGALTRGIECNREALRRVKAIGLQ</sequence>
<name>A0A4P7DA58_9BURK</name>
<evidence type="ECO:0000313" key="1">
    <source>
        <dbReference type="EMBL" id="QBR03602.1"/>
    </source>
</evidence>
<keyword evidence="2" id="KW-1185">Reference proteome</keyword>
<gene>
    <name evidence="1" type="ORF">E1956_41560</name>
</gene>
<reference evidence="1 2" key="1">
    <citation type="submission" date="2019-03" db="EMBL/GenBank/DDBJ databases">
        <title>Paraburkholderia sp. 7MH5, isolated from subtropical forest soil.</title>
        <authorList>
            <person name="Gao Z.-H."/>
            <person name="Qiu L.-H."/>
        </authorList>
    </citation>
    <scope>NUCLEOTIDE SEQUENCE [LARGE SCALE GENOMIC DNA]</scope>
    <source>
        <strain evidence="1 2">7MH5</strain>
    </source>
</reference>
<dbReference type="EMBL" id="CP038151">
    <property type="protein sequence ID" value="QBR03602.1"/>
    <property type="molecule type" value="Genomic_DNA"/>
</dbReference>
<protein>
    <submittedName>
        <fullName evidence="1">Uncharacterized protein</fullName>
    </submittedName>
</protein>
<accession>A0A4P7DA58</accession>
<dbReference type="AlphaFoldDB" id="A0A4P7DA58"/>